<comment type="caution">
    <text evidence="1">The sequence shown here is derived from an EMBL/GenBank/DDBJ whole genome shotgun (WGS) entry which is preliminary data.</text>
</comment>
<dbReference type="EMBL" id="PDOE01000030">
    <property type="protein sequence ID" value="RKL64891.1"/>
    <property type="molecule type" value="Genomic_DNA"/>
</dbReference>
<dbReference type="AlphaFoldDB" id="A0A3A9K3N5"/>
<dbReference type="GO" id="GO:0008887">
    <property type="term" value="F:glycerate kinase activity"/>
    <property type="evidence" value="ECO:0007669"/>
    <property type="project" value="InterPro"/>
</dbReference>
<keyword evidence="2" id="KW-1185">Reference proteome</keyword>
<dbReference type="PANTHER" id="PTHR21599:SF0">
    <property type="entry name" value="GLYCERATE KINASE"/>
    <property type="match status" value="1"/>
</dbReference>
<dbReference type="Pfam" id="PF02595">
    <property type="entry name" value="Gly_kinase"/>
    <property type="match status" value="1"/>
</dbReference>
<dbReference type="GO" id="GO:0031388">
    <property type="term" value="P:organic acid phosphorylation"/>
    <property type="evidence" value="ECO:0007669"/>
    <property type="project" value="InterPro"/>
</dbReference>
<organism evidence="1 2">
    <name type="scientific">Salipaludibacillus neizhouensis</name>
    <dbReference type="NCBI Taxonomy" id="885475"/>
    <lineage>
        <taxon>Bacteria</taxon>
        <taxon>Bacillati</taxon>
        <taxon>Bacillota</taxon>
        <taxon>Bacilli</taxon>
        <taxon>Bacillales</taxon>
        <taxon>Bacillaceae</taxon>
    </lineage>
</organism>
<name>A0A3A9K3N5_9BACI</name>
<dbReference type="InterPro" id="IPR036129">
    <property type="entry name" value="Glycerate_kinase_sf"/>
</dbReference>
<dbReference type="InterPro" id="IPR004381">
    <property type="entry name" value="Glycerate_kinase"/>
</dbReference>
<gene>
    <name evidence="1" type="ORF">CR203_23860</name>
</gene>
<reference evidence="1 2" key="1">
    <citation type="submission" date="2017-10" db="EMBL/GenBank/DDBJ databases">
        <title>Bacillus sp. nov., a halophilic bacterium isolated from a Keqin Lake.</title>
        <authorList>
            <person name="Wang H."/>
        </authorList>
    </citation>
    <scope>NUCLEOTIDE SEQUENCE [LARGE SCALE GENOMIC DNA]</scope>
    <source>
        <strain evidence="1 2">KCTC 13187</strain>
    </source>
</reference>
<dbReference type="InterPro" id="IPR018193">
    <property type="entry name" value="Glyc_kinase_flavodox-like_fold"/>
</dbReference>
<evidence type="ECO:0000313" key="2">
    <source>
        <dbReference type="Proteomes" id="UP000281498"/>
    </source>
</evidence>
<dbReference type="OrthoDB" id="9774290at2"/>
<dbReference type="NCBIfam" id="TIGR00045">
    <property type="entry name" value="glycerate kinase"/>
    <property type="match status" value="1"/>
</dbReference>
<sequence>MHRLHSIDVNGLDERLKTTRIDVACDVTNPLTGENGASAIFGPQKGATPEIVKVLDENLMHYSKVIKAQLGKDITNIVGAGAAGGLGAGLLAFLSANLQKGIELVIEYTRLEDLIKDADFVFTGEGSIDGQTLFGKTPYGVANIARKHSVPVVAFAGRVGSGVEDLYDNGFTAIIGILKEVSSLDEALKNGEDNLAFAAQNVCRLIALQKN</sequence>
<dbReference type="Proteomes" id="UP000281498">
    <property type="component" value="Unassembled WGS sequence"/>
</dbReference>
<proteinExistence type="predicted"/>
<dbReference type="PANTHER" id="PTHR21599">
    <property type="entry name" value="GLYCERATE KINASE"/>
    <property type="match status" value="1"/>
</dbReference>
<accession>A0A3A9K3N5</accession>
<evidence type="ECO:0008006" key="3">
    <source>
        <dbReference type="Google" id="ProtNLM"/>
    </source>
</evidence>
<protein>
    <recommendedName>
        <fullName evidence="3">Glycerate kinase</fullName>
    </recommendedName>
</protein>
<evidence type="ECO:0000313" key="1">
    <source>
        <dbReference type="EMBL" id="RKL64891.1"/>
    </source>
</evidence>
<dbReference type="SUPFAM" id="SSF110738">
    <property type="entry name" value="Glycerate kinase I"/>
    <property type="match status" value="1"/>
</dbReference>
<dbReference type="Gene3D" id="3.90.1510.10">
    <property type="entry name" value="Glycerate kinase, domain 2"/>
    <property type="match status" value="1"/>
</dbReference>